<feature type="domain" description="HTH tetR-type" evidence="4">
    <location>
        <begin position="22"/>
        <end position="82"/>
    </location>
</feature>
<dbReference type="InterPro" id="IPR050624">
    <property type="entry name" value="HTH-type_Tx_Regulator"/>
</dbReference>
<dbReference type="PROSITE" id="PS01081">
    <property type="entry name" value="HTH_TETR_1"/>
    <property type="match status" value="1"/>
</dbReference>
<dbReference type="SUPFAM" id="SSF46689">
    <property type="entry name" value="Homeodomain-like"/>
    <property type="match status" value="1"/>
</dbReference>
<dbReference type="Proteomes" id="UP000249720">
    <property type="component" value="Unassembled WGS sequence"/>
</dbReference>
<dbReference type="InterPro" id="IPR036271">
    <property type="entry name" value="Tet_transcr_reg_TetR-rel_C_sf"/>
</dbReference>
<evidence type="ECO:0000256" key="3">
    <source>
        <dbReference type="SAM" id="Coils"/>
    </source>
</evidence>
<gene>
    <name evidence="5" type="ORF">LX80_00327</name>
</gene>
<dbReference type="PANTHER" id="PTHR43479">
    <property type="entry name" value="ACREF/ENVCD OPERON REPRESSOR-RELATED"/>
    <property type="match status" value="1"/>
</dbReference>
<keyword evidence="1 2" id="KW-0238">DNA-binding</keyword>
<reference evidence="5 6" key="1">
    <citation type="submission" date="2018-06" db="EMBL/GenBank/DDBJ databases">
        <title>Genomic Encyclopedia of Archaeal and Bacterial Type Strains, Phase II (KMG-II): from individual species to whole genera.</title>
        <authorList>
            <person name="Goeker M."/>
        </authorList>
    </citation>
    <scope>NUCLEOTIDE SEQUENCE [LARGE SCALE GENOMIC DNA]</scope>
    <source>
        <strain evidence="5 6">DSM 23241</strain>
    </source>
</reference>
<evidence type="ECO:0000313" key="5">
    <source>
        <dbReference type="EMBL" id="PZX65834.1"/>
    </source>
</evidence>
<feature type="coiled-coil region" evidence="3">
    <location>
        <begin position="72"/>
        <end position="99"/>
    </location>
</feature>
<evidence type="ECO:0000256" key="2">
    <source>
        <dbReference type="PROSITE-ProRule" id="PRU00335"/>
    </source>
</evidence>
<dbReference type="GO" id="GO:0003677">
    <property type="term" value="F:DNA binding"/>
    <property type="evidence" value="ECO:0007669"/>
    <property type="project" value="UniProtKB-UniRule"/>
</dbReference>
<evidence type="ECO:0000259" key="4">
    <source>
        <dbReference type="PROSITE" id="PS50977"/>
    </source>
</evidence>
<accession>A0A2W7RZY2</accession>
<dbReference type="PROSITE" id="PS50977">
    <property type="entry name" value="HTH_TETR_2"/>
    <property type="match status" value="1"/>
</dbReference>
<dbReference type="SUPFAM" id="SSF48498">
    <property type="entry name" value="Tetracyclin repressor-like, C-terminal domain"/>
    <property type="match status" value="1"/>
</dbReference>
<evidence type="ECO:0000313" key="6">
    <source>
        <dbReference type="Proteomes" id="UP000249720"/>
    </source>
</evidence>
<sequence length="230" mass="27074">MFKSNTCLTLQRKLFSMCADKLDKREVIMETALSLFSEKGYEGTSIRDIAQKAEVNLAMINYYFGSKEKLFEAIVEERINKLQVKFDELENDKTLNEIEKIDLIIEYYVDRFFSNPDFHKVMEQEMLVSNRHELHQILIESINKKINFFSKTIEKGIRKKIFKKVDAPLLFATIVGTINQVLKSKSVCYLFLVKNTEKDFDPYIDEHFRKRLVTHIQQIVHSSLLNSETK</sequence>
<feature type="DNA-binding region" description="H-T-H motif" evidence="2">
    <location>
        <begin position="45"/>
        <end position="64"/>
    </location>
</feature>
<dbReference type="AlphaFoldDB" id="A0A2W7RZY2"/>
<evidence type="ECO:0000256" key="1">
    <source>
        <dbReference type="ARBA" id="ARBA00023125"/>
    </source>
</evidence>
<dbReference type="Pfam" id="PF00440">
    <property type="entry name" value="TetR_N"/>
    <property type="match status" value="1"/>
</dbReference>
<dbReference type="Gene3D" id="1.10.357.10">
    <property type="entry name" value="Tetracycline Repressor, domain 2"/>
    <property type="match status" value="1"/>
</dbReference>
<dbReference type="EMBL" id="QKZV01000001">
    <property type="protein sequence ID" value="PZX65834.1"/>
    <property type="molecule type" value="Genomic_DNA"/>
</dbReference>
<dbReference type="PRINTS" id="PR00455">
    <property type="entry name" value="HTHTETR"/>
</dbReference>
<dbReference type="InterPro" id="IPR001647">
    <property type="entry name" value="HTH_TetR"/>
</dbReference>
<dbReference type="InterPro" id="IPR023772">
    <property type="entry name" value="DNA-bd_HTH_TetR-type_CS"/>
</dbReference>
<organism evidence="5 6">
    <name type="scientific">Hydrotalea sandarakina</name>
    <dbReference type="NCBI Taxonomy" id="1004304"/>
    <lineage>
        <taxon>Bacteria</taxon>
        <taxon>Pseudomonadati</taxon>
        <taxon>Bacteroidota</taxon>
        <taxon>Chitinophagia</taxon>
        <taxon>Chitinophagales</taxon>
        <taxon>Chitinophagaceae</taxon>
        <taxon>Hydrotalea</taxon>
    </lineage>
</organism>
<protein>
    <submittedName>
        <fullName evidence="5">TetR family transcriptional regulator</fullName>
    </submittedName>
</protein>
<dbReference type="InterPro" id="IPR009057">
    <property type="entry name" value="Homeodomain-like_sf"/>
</dbReference>
<comment type="caution">
    <text evidence="5">The sequence shown here is derived from an EMBL/GenBank/DDBJ whole genome shotgun (WGS) entry which is preliminary data.</text>
</comment>
<dbReference type="PANTHER" id="PTHR43479:SF11">
    <property type="entry name" value="ACREF_ENVCD OPERON REPRESSOR-RELATED"/>
    <property type="match status" value="1"/>
</dbReference>
<proteinExistence type="predicted"/>
<name>A0A2W7RZY2_9BACT</name>
<keyword evidence="3" id="KW-0175">Coiled coil</keyword>
<keyword evidence="6" id="KW-1185">Reference proteome</keyword>